<sequence length="202" mass="22720">MKVSCNKQKKACKCKNLFAPRQLLFFIYVYLHIQPEALFFLLSLVETKKIDPTVIFSEFCKISATEGTLDCFLICFRNDSSSQTCSIRNCNKRFGSSSYSFLSNISLNPSELRVDRVLPLVNALAGTKKNFHIPPSIANSCLSSKTSMSDIRDIHDVTLALFRPPPCAITFVFSLYVISEALLNMSSSLACRPDPGRHRLYL</sequence>
<dbReference type="InParanoid" id="A0A024GVC4"/>
<feature type="transmembrane region" description="Helical" evidence="1">
    <location>
        <begin position="23"/>
        <end position="45"/>
    </location>
</feature>
<organism evidence="2 3">
    <name type="scientific">Albugo candida</name>
    <dbReference type="NCBI Taxonomy" id="65357"/>
    <lineage>
        <taxon>Eukaryota</taxon>
        <taxon>Sar</taxon>
        <taxon>Stramenopiles</taxon>
        <taxon>Oomycota</taxon>
        <taxon>Peronosporomycetes</taxon>
        <taxon>Albuginales</taxon>
        <taxon>Albuginaceae</taxon>
        <taxon>Albugo</taxon>
    </lineage>
</organism>
<name>A0A024GVC4_9STRA</name>
<accession>A0A024GVC4</accession>
<keyword evidence="1" id="KW-1133">Transmembrane helix</keyword>
<evidence type="ECO:0000256" key="1">
    <source>
        <dbReference type="SAM" id="Phobius"/>
    </source>
</evidence>
<gene>
    <name evidence="2" type="ORF">BN9_130330</name>
</gene>
<proteinExistence type="predicted"/>
<keyword evidence="1" id="KW-0812">Transmembrane</keyword>
<keyword evidence="3" id="KW-1185">Reference proteome</keyword>
<evidence type="ECO:0000313" key="2">
    <source>
        <dbReference type="EMBL" id="CCI50778.1"/>
    </source>
</evidence>
<comment type="caution">
    <text evidence="2">The sequence shown here is derived from an EMBL/GenBank/DDBJ whole genome shotgun (WGS) entry which is preliminary data.</text>
</comment>
<protein>
    <submittedName>
        <fullName evidence="2">Uncharacterized protein</fullName>
    </submittedName>
</protein>
<dbReference type="EMBL" id="CAIX01001129">
    <property type="protein sequence ID" value="CCI50778.1"/>
    <property type="molecule type" value="Genomic_DNA"/>
</dbReference>
<reference evidence="2 3" key="1">
    <citation type="submission" date="2012-05" db="EMBL/GenBank/DDBJ databases">
        <title>Recombination and specialization in a pathogen metapopulation.</title>
        <authorList>
            <person name="Gardiner A."/>
            <person name="Kemen E."/>
            <person name="Schultz-Larsen T."/>
            <person name="MacLean D."/>
            <person name="Van Oosterhout C."/>
            <person name="Jones J.D.G."/>
        </authorList>
    </citation>
    <scope>NUCLEOTIDE SEQUENCE [LARGE SCALE GENOMIC DNA]</scope>
    <source>
        <strain evidence="2 3">Ac Nc2</strain>
    </source>
</reference>
<keyword evidence="1" id="KW-0472">Membrane</keyword>
<dbReference type="Proteomes" id="UP000053237">
    <property type="component" value="Unassembled WGS sequence"/>
</dbReference>
<dbReference type="AlphaFoldDB" id="A0A024GVC4"/>
<evidence type="ECO:0000313" key="3">
    <source>
        <dbReference type="Proteomes" id="UP000053237"/>
    </source>
</evidence>